<gene>
    <name evidence="10" type="ORF">PCON_10029</name>
</gene>
<organism evidence="10 11">
    <name type="scientific">Pyronema omphalodes (strain CBS 100304)</name>
    <name type="common">Pyronema confluens</name>
    <dbReference type="NCBI Taxonomy" id="1076935"/>
    <lineage>
        <taxon>Eukaryota</taxon>
        <taxon>Fungi</taxon>
        <taxon>Dikarya</taxon>
        <taxon>Ascomycota</taxon>
        <taxon>Pezizomycotina</taxon>
        <taxon>Pezizomycetes</taxon>
        <taxon>Pezizales</taxon>
        <taxon>Pyronemataceae</taxon>
        <taxon>Pyronema</taxon>
    </lineage>
</organism>
<dbReference type="Proteomes" id="UP000018144">
    <property type="component" value="Unassembled WGS sequence"/>
</dbReference>
<evidence type="ECO:0000313" key="10">
    <source>
        <dbReference type="EMBL" id="CCX31139.1"/>
    </source>
</evidence>
<dbReference type="PANTHER" id="PTHR43442:SF3">
    <property type="entry name" value="GLUCONOKINASE-RELATED"/>
    <property type="match status" value="1"/>
</dbReference>
<dbReference type="STRING" id="1076935.U4LGA0"/>
<dbReference type="SUPFAM" id="SSF52540">
    <property type="entry name" value="P-loop containing nucleoside triphosphate hydrolases"/>
    <property type="match status" value="1"/>
</dbReference>
<reference evidence="10 11" key="1">
    <citation type="journal article" date="2013" name="PLoS Genet.">
        <title>The genome and development-dependent transcriptomes of Pyronema confluens: a window into fungal evolution.</title>
        <authorList>
            <person name="Traeger S."/>
            <person name="Altegoer F."/>
            <person name="Freitag M."/>
            <person name="Gabaldon T."/>
            <person name="Kempken F."/>
            <person name="Kumar A."/>
            <person name="Marcet-Houben M."/>
            <person name="Poggeler S."/>
            <person name="Stajich J.E."/>
            <person name="Nowrousian M."/>
        </authorList>
    </citation>
    <scope>NUCLEOTIDE SEQUENCE [LARGE SCALE GENOMIC DNA]</scope>
    <source>
        <strain evidence="11">CBS 100304</strain>
        <tissue evidence="10">Vegetative mycelium</tissue>
    </source>
</reference>
<dbReference type="GO" id="GO:0005737">
    <property type="term" value="C:cytoplasm"/>
    <property type="evidence" value="ECO:0007669"/>
    <property type="project" value="TreeGrafter"/>
</dbReference>
<dbReference type="CDD" id="cd02021">
    <property type="entry name" value="GntK"/>
    <property type="match status" value="1"/>
</dbReference>
<evidence type="ECO:0000256" key="3">
    <source>
        <dbReference type="ARBA" id="ARBA00012054"/>
    </source>
</evidence>
<dbReference type="InterPro" id="IPR027417">
    <property type="entry name" value="P-loop_NTPase"/>
</dbReference>
<dbReference type="Gene3D" id="3.40.50.300">
    <property type="entry name" value="P-loop containing nucleotide triphosphate hydrolases"/>
    <property type="match status" value="1"/>
</dbReference>
<comment type="pathway">
    <text evidence="1 9">Carbohydrate acid metabolism; D-gluconate degradation.</text>
</comment>
<evidence type="ECO:0000256" key="4">
    <source>
        <dbReference type="ARBA" id="ARBA00022679"/>
    </source>
</evidence>
<evidence type="ECO:0000256" key="2">
    <source>
        <dbReference type="ARBA" id="ARBA00008420"/>
    </source>
</evidence>
<comment type="similarity">
    <text evidence="2 9">Belongs to the gluconokinase GntK/GntV family.</text>
</comment>
<dbReference type="OMA" id="HFIYLRA"/>
<dbReference type="GO" id="GO:0005524">
    <property type="term" value="F:ATP binding"/>
    <property type="evidence" value="ECO:0007669"/>
    <property type="project" value="UniProtKB-KW"/>
</dbReference>
<evidence type="ECO:0000256" key="1">
    <source>
        <dbReference type="ARBA" id="ARBA00004875"/>
    </source>
</evidence>
<dbReference type="eggNOG" id="KOG3354">
    <property type="taxonomic scope" value="Eukaryota"/>
</dbReference>
<dbReference type="OrthoDB" id="275177at2759"/>
<proteinExistence type="inferred from homology"/>
<dbReference type="PANTHER" id="PTHR43442">
    <property type="entry name" value="GLUCONOKINASE-RELATED"/>
    <property type="match status" value="1"/>
</dbReference>
<dbReference type="GO" id="GO:0046316">
    <property type="term" value="F:gluconokinase activity"/>
    <property type="evidence" value="ECO:0007669"/>
    <property type="project" value="UniProtKB-EC"/>
</dbReference>
<keyword evidence="11" id="KW-1185">Reference proteome</keyword>
<comment type="catalytic activity">
    <reaction evidence="8 9">
        <text>D-gluconate + ATP = 6-phospho-D-gluconate + ADP + H(+)</text>
        <dbReference type="Rhea" id="RHEA:19433"/>
        <dbReference type="ChEBI" id="CHEBI:15378"/>
        <dbReference type="ChEBI" id="CHEBI:18391"/>
        <dbReference type="ChEBI" id="CHEBI:30616"/>
        <dbReference type="ChEBI" id="CHEBI:58759"/>
        <dbReference type="ChEBI" id="CHEBI:456216"/>
        <dbReference type="EC" id="2.7.1.12"/>
    </reaction>
</comment>
<keyword evidence="5 9" id="KW-0547">Nucleotide-binding</keyword>
<dbReference type="InterPro" id="IPR006001">
    <property type="entry name" value="Therm_gnt_kin"/>
</dbReference>
<accession>U4LGA0</accession>
<protein>
    <recommendedName>
        <fullName evidence="3 9">Gluconokinase</fullName>
        <ecNumber evidence="3 9">2.7.1.12</ecNumber>
    </recommendedName>
</protein>
<dbReference type="NCBIfam" id="TIGR01313">
    <property type="entry name" value="therm_gnt_kin"/>
    <property type="match status" value="1"/>
</dbReference>
<keyword evidence="6 9" id="KW-0418">Kinase</keyword>
<dbReference type="Pfam" id="PF13671">
    <property type="entry name" value="AAA_33"/>
    <property type="match status" value="1"/>
</dbReference>
<evidence type="ECO:0000313" key="11">
    <source>
        <dbReference type="Proteomes" id="UP000018144"/>
    </source>
</evidence>
<evidence type="ECO:0000256" key="7">
    <source>
        <dbReference type="ARBA" id="ARBA00022840"/>
    </source>
</evidence>
<evidence type="ECO:0000256" key="6">
    <source>
        <dbReference type="ARBA" id="ARBA00022777"/>
    </source>
</evidence>
<dbReference type="EMBL" id="HF935541">
    <property type="protein sequence ID" value="CCX31139.1"/>
    <property type="molecule type" value="Genomic_DNA"/>
</dbReference>
<evidence type="ECO:0000256" key="5">
    <source>
        <dbReference type="ARBA" id="ARBA00022741"/>
    </source>
</evidence>
<sequence length="203" mass="22603">MLAKYETAALTTPSTLHTPLRTTKPFRHIFIITGPAGCGKSSVAHYLSRTLDLPYIEGDDFHPQSNIDKMASGVPLTDDDRWSWLETLRSAAVTTLESGAPGCVVTCSALKRVYRDVIRQATRAADDVVVRFVYLRGNKELLLHRVKQRKDHYMKDDMVASQFAVLEEPWGEDDVISVDVSGTLEQVQRTAGEEVNRVIEGLA</sequence>
<dbReference type="UniPathway" id="UPA00792"/>
<dbReference type="AlphaFoldDB" id="U4LGA0"/>
<keyword evidence="7 9" id="KW-0067">ATP-binding</keyword>
<evidence type="ECO:0000256" key="9">
    <source>
        <dbReference type="RuleBase" id="RU363066"/>
    </source>
</evidence>
<evidence type="ECO:0000256" key="8">
    <source>
        <dbReference type="ARBA" id="ARBA00048090"/>
    </source>
</evidence>
<keyword evidence="4 9" id="KW-0808">Transferase</keyword>
<dbReference type="EC" id="2.7.1.12" evidence="3 9"/>
<dbReference type="GO" id="GO:0005975">
    <property type="term" value="P:carbohydrate metabolic process"/>
    <property type="evidence" value="ECO:0007669"/>
    <property type="project" value="InterPro"/>
</dbReference>
<dbReference type="FunFam" id="3.40.50.300:FF:000522">
    <property type="entry name" value="Gluconokinase"/>
    <property type="match status" value="1"/>
</dbReference>
<name>U4LGA0_PYROM</name>